<name>A0A8J3BYA8_9ACTN</name>
<keyword evidence="2" id="KW-1185">Reference proteome</keyword>
<sequence length="221" mass="23394">MFRLVRLEAQHPEAPASAPRIVVDRDGYASEYAALARYRAFPLTWFGVGRFDEAGGLAEIIMDGLCGPVGGCPRPAVTVHARTYRRLCDVCAFGLEALTLPELAAQLGVAVRLAPVLARSGRGGADTPAVTVSNRIAGEFALGVADPSWRAALCRELARNPMAVNGVIIGAGALSHREVLDLFPALRALGAQLPRRVRGDLARAGARPLSPAGVAARRLWL</sequence>
<organism evidence="1 2">
    <name type="scientific">Mangrovihabitans endophyticus</name>
    <dbReference type="NCBI Taxonomy" id="1751298"/>
    <lineage>
        <taxon>Bacteria</taxon>
        <taxon>Bacillati</taxon>
        <taxon>Actinomycetota</taxon>
        <taxon>Actinomycetes</taxon>
        <taxon>Micromonosporales</taxon>
        <taxon>Micromonosporaceae</taxon>
        <taxon>Mangrovihabitans</taxon>
    </lineage>
</organism>
<evidence type="ECO:0000313" key="1">
    <source>
        <dbReference type="EMBL" id="GGK91512.1"/>
    </source>
</evidence>
<dbReference type="Proteomes" id="UP000656042">
    <property type="component" value="Unassembled WGS sequence"/>
</dbReference>
<accession>A0A8J3BYA8</accession>
<comment type="caution">
    <text evidence="1">The sequence shown here is derived from an EMBL/GenBank/DDBJ whole genome shotgun (WGS) entry which is preliminary data.</text>
</comment>
<dbReference type="AlphaFoldDB" id="A0A8J3BYA8"/>
<dbReference type="RefSeq" id="WP_189079499.1">
    <property type="nucleotide sequence ID" value="NZ_BMMX01000009.1"/>
</dbReference>
<dbReference type="EMBL" id="BMMX01000009">
    <property type="protein sequence ID" value="GGK91512.1"/>
    <property type="molecule type" value="Genomic_DNA"/>
</dbReference>
<evidence type="ECO:0000313" key="2">
    <source>
        <dbReference type="Proteomes" id="UP000656042"/>
    </source>
</evidence>
<protein>
    <submittedName>
        <fullName evidence="1">Uncharacterized protein</fullName>
    </submittedName>
</protein>
<reference evidence="1" key="2">
    <citation type="submission" date="2020-09" db="EMBL/GenBank/DDBJ databases">
        <authorList>
            <person name="Sun Q."/>
            <person name="Zhou Y."/>
        </authorList>
    </citation>
    <scope>NUCLEOTIDE SEQUENCE</scope>
    <source>
        <strain evidence="1">CGMCC 4.7299</strain>
    </source>
</reference>
<proteinExistence type="predicted"/>
<gene>
    <name evidence="1" type="ORF">GCM10012284_26720</name>
</gene>
<reference evidence="1" key="1">
    <citation type="journal article" date="2014" name="Int. J. Syst. Evol. Microbiol.">
        <title>Complete genome sequence of Corynebacterium casei LMG S-19264T (=DSM 44701T), isolated from a smear-ripened cheese.</title>
        <authorList>
            <consortium name="US DOE Joint Genome Institute (JGI-PGF)"/>
            <person name="Walter F."/>
            <person name="Albersmeier A."/>
            <person name="Kalinowski J."/>
            <person name="Ruckert C."/>
        </authorList>
    </citation>
    <scope>NUCLEOTIDE SEQUENCE</scope>
    <source>
        <strain evidence="1">CGMCC 4.7299</strain>
    </source>
</reference>